<proteinExistence type="predicted"/>
<evidence type="ECO:0000256" key="2">
    <source>
        <dbReference type="ARBA" id="ARBA00022525"/>
    </source>
</evidence>
<dbReference type="Pfam" id="PF11703">
    <property type="entry name" value="UPF0506"/>
    <property type="match status" value="1"/>
</dbReference>
<dbReference type="EMBL" id="SJOL01008269">
    <property type="protein sequence ID" value="TGZ60775.1"/>
    <property type="molecule type" value="Genomic_DNA"/>
</dbReference>
<feature type="domain" description="UPF0506" evidence="7">
    <location>
        <begin position="37"/>
        <end position="94"/>
    </location>
</feature>
<keyword evidence="4" id="KW-0960">Knottin</keyword>
<comment type="subcellular location">
    <subcellularLocation>
        <location evidence="1">Secreted</location>
    </subcellularLocation>
</comment>
<sequence length="103" mass="11725">MHPWILPLFSLTITFSSLTVASSLGEFLILSDRLAPCSELGEECNKTLFKRCCQNYVCDLVSPFRGTCIDCYPLDHTCVKNSECCSSYCHLLRCGWRRMQMVS</sequence>
<dbReference type="Proteomes" id="UP000308267">
    <property type="component" value="Unassembled WGS sequence"/>
</dbReference>
<evidence type="ECO:0000256" key="5">
    <source>
        <dbReference type="ARBA" id="ARBA00023157"/>
    </source>
</evidence>
<evidence type="ECO:0000313" key="8">
    <source>
        <dbReference type="EMBL" id="TGZ60775.1"/>
    </source>
</evidence>
<dbReference type="GO" id="GO:0005576">
    <property type="term" value="C:extracellular region"/>
    <property type="evidence" value="ECO:0007669"/>
    <property type="project" value="UniProtKB-SubCell"/>
</dbReference>
<reference evidence="8 9" key="1">
    <citation type="journal article" date="2019" name="BMC Genomics">
        <title>New insights from Opisthorchis felineus genome: update on genomics of the epidemiologically important liver flukes.</title>
        <authorList>
            <person name="Ershov N.I."/>
            <person name="Mordvinov V.A."/>
            <person name="Prokhortchouk E.B."/>
            <person name="Pakharukova M.Y."/>
            <person name="Gunbin K.V."/>
            <person name="Ustyantsev K."/>
            <person name="Genaev M.A."/>
            <person name="Blinov A.G."/>
            <person name="Mazur A."/>
            <person name="Boulygina E."/>
            <person name="Tsygankova S."/>
            <person name="Khrameeva E."/>
            <person name="Chekanov N."/>
            <person name="Fan G."/>
            <person name="Xiao A."/>
            <person name="Zhang H."/>
            <person name="Xu X."/>
            <person name="Yang H."/>
            <person name="Solovyev V."/>
            <person name="Lee S.M."/>
            <person name="Liu X."/>
            <person name="Afonnikov D.A."/>
            <person name="Skryabin K.G."/>
        </authorList>
    </citation>
    <scope>NUCLEOTIDE SEQUENCE [LARGE SCALE GENOMIC DNA]</scope>
    <source>
        <strain evidence="8">AK-0245</strain>
        <tissue evidence="8">Whole organism</tissue>
    </source>
</reference>
<protein>
    <recommendedName>
        <fullName evidence="7">UPF0506 domain-containing protein</fullName>
    </recommendedName>
</protein>
<keyword evidence="3 6" id="KW-0732">Signal</keyword>
<keyword evidence="9" id="KW-1185">Reference proteome</keyword>
<keyword evidence="2" id="KW-0964">Secreted</keyword>
<dbReference type="AlphaFoldDB" id="A0A4S2LBK1"/>
<evidence type="ECO:0000313" key="9">
    <source>
        <dbReference type="Proteomes" id="UP000308267"/>
    </source>
</evidence>
<gene>
    <name evidence="8" type="ORF">CRM22_008368</name>
</gene>
<evidence type="ECO:0000256" key="4">
    <source>
        <dbReference type="ARBA" id="ARBA00022854"/>
    </source>
</evidence>
<keyword evidence="5" id="KW-1015">Disulfide bond</keyword>
<evidence type="ECO:0000256" key="1">
    <source>
        <dbReference type="ARBA" id="ARBA00004613"/>
    </source>
</evidence>
<evidence type="ECO:0000256" key="3">
    <source>
        <dbReference type="ARBA" id="ARBA00022729"/>
    </source>
</evidence>
<evidence type="ECO:0000259" key="7">
    <source>
        <dbReference type="Pfam" id="PF11703"/>
    </source>
</evidence>
<dbReference type="OrthoDB" id="6236343at2759"/>
<evidence type="ECO:0000256" key="6">
    <source>
        <dbReference type="SAM" id="SignalP"/>
    </source>
</evidence>
<name>A0A4S2LBK1_OPIFE</name>
<comment type="caution">
    <text evidence="8">The sequence shown here is derived from an EMBL/GenBank/DDBJ whole genome shotgun (WGS) entry which is preliminary data.</text>
</comment>
<dbReference type="InterPro" id="IPR021712">
    <property type="entry name" value="UPF0506"/>
</dbReference>
<organism evidence="8 9">
    <name type="scientific">Opisthorchis felineus</name>
    <dbReference type="NCBI Taxonomy" id="147828"/>
    <lineage>
        <taxon>Eukaryota</taxon>
        <taxon>Metazoa</taxon>
        <taxon>Spiralia</taxon>
        <taxon>Lophotrochozoa</taxon>
        <taxon>Platyhelminthes</taxon>
        <taxon>Trematoda</taxon>
        <taxon>Digenea</taxon>
        <taxon>Opisthorchiida</taxon>
        <taxon>Opisthorchiata</taxon>
        <taxon>Opisthorchiidae</taxon>
        <taxon>Opisthorchis</taxon>
    </lineage>
</organism>
<accession>A0A4S2LBK1</accession>
<feature type="chain" id="PRO_5020907230" description="UPF0506 domain-containing protein" evidence="6">
    <location>
        <begin position="22"/>
        <end position="103"/>
    </location>
</feature>
<feature type="signal peptide" evidence="6">
    <location>
        <begin position="1"/>
        <end position="21"/>
    </location>
</feature>